<protein>
    <submittedName>
        <fullName evidence="2">Uncharacterized protein</fullName>
    </submittedName>
</protein>
<name>A0A146JX85_9EUKA</name>
<proteinExistence type="predicted"/>
<keyword evidence="1" id="KW-0472">Membrane</keyword>
<dbReference type="AlphaFoldDB" id="A0A146JX85"/>
<organism evidence="2">
    <name type="scientific">Trepomonas sp. PC1</name>
    <dbReference type="NCBI Taxonomy" id="1076344"/>
    <lineage>
        <taxon>Eukaryota</taxon>
        <taxon>Metamonada</taxon>
        <taxon>Diplomonadida</taxon>
        <taxon>Hexamitidae</taxon>
        <taxon>Hexamitinae</taxon>
        <taxon>Trepomonas</taxon>
    </lineage>
</organism>
<sequence length="303" mass="35413">NNNKLICFKQSVLNCYSVIKRQDKLITFQSSKNENKIVDFNLKIGKRVYHWQKKQKTKSPINEHEIILVPQIELNIECETFIQQEVELESVTISEMSAKPIRNDNQVIKIAQMNQISYIHLDGQIQSFEPLEKTNLFTFKAFAGNHNSVKINFRGISLITSIVNENYCIQRNFVKISDLKIVRLLPMKRLSLLSTFKTSNVGNLKAQLFWCHSVKNAIDSVNAACLVRGCYTDTRNIQIPFQTIFIIVIIVHIRLIITVRVVHLKFEKFYKFRRRMLPKTIDVQDEYSQRRRKVVNPKNKSPV</sequence>
<gene>
    <name evidence="2" type="ORF">TPC1_31242</name>
</gene>
<evidence type="ECO:0000256" key="1">
    <source>
        <dbReference type="SAM" id="Phobius"/>
    </source>
</evidence>
<keyword evidence="1" id="KW-0812">Transmembrane</keyword>
<keyword evidence="1" id="KW-1133">Transmembrane helix</keyword>
<dbReference type="EMBL" id="GDID01007343">
    <property type="protein sequence ID" value="JAP89263.1"/>
    <property type="molecule type" value="Transcribed_RNA"/>
</dbReference>
<feature type="transmembrane region" description="Helical" evidence="1">
    <location>
        <begin position="244"/>
        <end position="266"/>
    </location>
</feature>
<evidence type="ECO:0000313" key="2">
    <source>
        <dbReference type="EMBL" id="JAP89263.1"/>
    </source>
</evidence>
<reference evidence="2" key="1">
    <citation type="submission" date="2015-07" db="EMBL/GenBank/DDBJ databases">
        <title>Adaptation to a free-living lifestyle via gene acquisitions in the diplomonad Trepomonas sp. PC1.</title>
        <authorList>
            <person name="Xu F."/>
            <person name="Jerlstrom-Hultqvist J."/>
            <person name="Kolisko M."/>
            <person name="Simpson A.G.B."/>
            <person name="Roger A.J."/>
            <person name="Svard S.G."/>
            <person name="Andersson J.O."/>
        </authorList>
    </citation>
    <scope>NUCLEOTIDE SEQUENCE</scope>
    <source>
        <strain evidence="2">PC1</strain>
    </source>
</reference>
<feature type="non-terminal residue" evidence="2">
    <location>
        <position position="1"/>
    </location>
</feature>
<accession>A0A146JX85</accession>